<name>A0ABN4XMB7_9BACL</name>
<protein>
    <recommendedName>
        <fullName evidence="4">Lipoprotein</fullName>
    </recommendedName>
</protein>
<organism evidence="2 3">
    <name type="scientific">Planococcus faecalis</name>
    <dbReference type="NCBI Taxonomy" id="1598147"/>
    <lineage>
        <taxon>Bacteria</taxon>
        <taxon>Bacillati</taxon>
        <taxon>Bacillota</taxon>
        <taxon>Bacilli</taxon>
        <taxon>Bacillales</taxon>
        <taxon>Caryophanaceae</taxon>
        <taxon>Planococcus</taxon>
    </lineage>
</organism>
<gene>
    <name evidence="2" type="ORF">AJGP001_16840</name>
</gene>
<dbReference type="EMBL" id="CP019401">
    <property type="protein sequence ID" value="AQU80853.1"/>
    <property type="molecule type" value="Genomic_DNA"/>
</dbReference>
<dbReference type="Proteomes" id="UP000189661">
    <property type="component" value="Chromosome"/>
</dbReference>
<feature type="chain" id="PRO_5046495573" description="Lipoprotein" evidence="1">
    <location>
        <begin position="28"/>
        <end position="114"/>
    </location>
</feature>
<evidence type="ECO:0008006" key="4">
    <source>
        <dbReference type="Google" id="ProtNLM"/>
    </source>
</evidence>
<dbReference type="RefSeq" id="WP_071152898.1">
    <property type="nucleotide sequence ID" value="NZ_CP019401.1"/>
</dbReference>
<accession>A0ABN4XMB7</accession>
<proteinExistence type="predicted"/>
<sequence length="114" mass="12671">MKRFSVSIFLLALIVLTGCTTNNTLEAGTKNDGEEVVISEINGDELVVYKDLQDPTAEYPSFIIQVSDETRVIINGKEKELTDLQINQTAQVLLEEGILNESKEMLAVKIKVIE</sequence>
<feature type="signal peptide" evidence="1">
    <location>
        <begin position="1"/>
        <end position="27"/>
    </location>
</feature>
<keyword evidence="1" id="KW-0732">Signal</keyword>
<evidence type="ECO:0000256" key="1">
    <source>
        <dbReference type="SAM" id="SignalP"/>
    </source>
</evidence>
<evidence type="ECO:0000313" key="3">
    <source>
        <dbReference type="Proteomes" id="UP000189661"/>
    </source>
</evidence>
<keyword evidence="3" id="KW-1185">Reference proteome</keyword>
<reference evidence="2 3" key="1">
    <citation type="submission" date="2017-01" db="EMBL/GenBank/DDBJ databases">
        <title>Planococcus faecalis genome complete sequence.</title>
        <authorList>
            <person name="Lee P.C."/>
        </authorList>
    </citation>
    <scope>NUCLEOTIDE SEQUENCE [LARGE SCALE GENOMIC DNA]</scope>
    <source>
        <strain evidence="2 3">AJ003</strain>
    </source>
</reference>
<evidence type="ECO:0000313" key="2">
    <source>
        <dbReference type="EMBL" id="AQU80853.1"/>
    </source>
</evidence>
<dbReference type="PROSITE" id="PS51257">
    <property type="entry name" value="PROKAR_LIPOPROTEIN"/>
    <property type="match status" value="1"/>
</dbReference>